<dbReference type="InterPro" id="IPR036390">
    <property type="entry name" value="WH_DNA-bd_sf"/>
</dbReference>
<dbReference type="RefSeq" id="WP_128630671.1">
    <property type="nucleotide sequence ID" value="NZ_RRCN01000001.1"/>
</dbReference>
<dbReference type="Proteomes" id="UP000267017">
    <property type="component" value="Unassembled WGS sequence"/>
</dbReference>
<proteinExistence type="predicted"/>
<dbReference type="InterPro" id="IPR039422">
    <property type="entry name" value="MarR/SlyA-like"/>
</dbReference>
<accession>A0A3P3TXD1</accession>
<evidence type="ECO:0000313" key="3">
    <source>
        <dbReference type="EMBL" id="RRJ62785.1"/>
    </source>
</evidence>
<organism evidence="3 4">
    <name type="scientific">Paenibacillus oralis</name>
    <dbReference type="NCBI Taxonomy" id="2490856"/>
    <lineage>
        <taxon>Bacteria</taxon>
        <taxon>Bacillati</taxon>
        <taxon>Bacillota</taxon>
        <taxon>Bacilli</taxon>
        <taxon>Bacillales</taxon>
        <taxon>Paenibacillaceae</taxon>
        <taxon>Paenibacillus</taxon>
    </lineage>
</organism>
<dbReference type="SUPFAM" id="SSF46785">
    <property type="entry name" value="Winged helix' DNA-binding domain"/>
    <property type="match status" value="1"/>
</dbReference>
<dbReference type="GO" id="GO:0006950">
    <property type="term" value="P:response to stress"/>
    <property type="evidence" value="ECO:0007669"/>
    <property type="project" value="TreeGrafter"/>
</dbReference>
<dbReference type="Pfam" id="PF01047">
    <property type="entry name" value="MarR"/>
    <property type="match status" value="1"/>
</dbReference>
<protein>
    <submittedName>
        <fullName evidence="3">MarR family transcriptional regulator</fullName>
    </submittedName>
</protein>
<feature type="domain" description="HTH marR-type" evidence="2">
    <location>
        <begin position="1"/>
        <end position="146"/>
    </location>
</feature>
<evidence type="ECO:0000259" key="2">
    <source>
        <dbReference type="PROSITE" id="PS50995"/>
    </source>
</evidence>
<dbReference type="PROSITE" id="PS50995">
    <property type="entry name" value="HTH_MARR_2"/>
    <property type="match status" value="1"/>
</dbReference>
<dbReference type="AlphaFoldDB" id="A0A3P3TXD1"/>
<dbReference type="GO" id="GO:0003700">
    <property type="term" value="F:DNA-binding transcription factor activity"/>
    <property type="evidence" value="ECO:0007669"/>
    <property type="project" value="InterPro"/>
</dbReference>
<sequence length="153" mass="17668">MNQEEKQAFIFATMLTLANRMQIVGDKLDKNITLKQWLLIAIILKNGNPSPTLGEVAGIFGCSRQNIKKLAIILEKQGFVTLKRDEKDARVVRFQLTSKCDAYFKEREDLENEFIQDLFHHFDEKLTNGLFYGIQQLADNLGRIEENYRLKGS</sequence>
<dbReference type="InterPro" id="IPR036388">
    <property type="entry name" value="WH-like_DNA-bd_sf"/>
</dbReference>
<dbReference type="InterPro" id="IPR000835">
    <property type="entry name" value="HTH_MarR-typ"/>
</dbReference>
<dbReference type="GO" id="GO:0003677">
    <property type="term" value="F:DNA binding"/>
    <property type="evidence" value="ECO:0007669"/>
    <property type="project" value="UniProtKB-KW"/>
</dbReference>
<gene>
    <name evidence="3" type="ORF">EHV15_07420</name>
</gene>
<name>A0A3P3TXD1_9BACL</name>
<reference evidence="3 4" key="1">
    <citation type="submission" date="2018-11" db="EMBL/GenBank/DDBJ databases">
        <title>Genome sequencing of Paenibacillus sp. KCOM 3021 (= ChDC PVNT-B20).</title>
        <authorList>
            <person name="Kook J.-K."/>
            <person name="Park S.-N."/>
            <person name="Lim Y.K."/>
        </authorList>
    </citation>
    <scope>NUCLEOTIDE SEQUENCE [LARGE SCALE GENOMIC DNA]</scope>
    <source>
        <strain evidence="3 4">KCOM 3021</strain>
    </source>
</reference>
<dbReference type="OrthoDB" id="1644269at2"/>
<dbReference type="PANTHER" id="PTHR33164">
    <property type="entry name" value="TRANSCRIPTIONAL REGULATOR, MARR FAMILY"/>
    <property type="match status" value="1"/>
</dbReference>
<keyword evidence="1" id="KW-0238">DNA-binding</keyword>
<evidence type="ECO:0000256" key="1">
    <source>
        <dbReference type="ARBA" id="ARBA00023125"/>
    </source>
</evidence>
<dbReference type="SMART" id="SM00347">
    <property type="entry name" value="HTH_MARR"/>
    <property type="match status" value="1"/>
</dbReference>
<keyword evidence="4" id="KW-1185">Reference proteome</keyword>
<dbReference type="EMBL" id="RRCN01000001">
    <property type="protein sequence ID" value="RRJ62785.1"/>
    <property type="molecule type" value="Genomic_DNA"/>
</dbReference>
<comment type="caution">
    <text evidence="3">The sequence shown here is derived from an EMBL/GenBank/DDBJ whole genome shotgun (WGS) entry which is preliminary data.</text>
</comment>
<evidence type="ECO:0000313" key="4">
    <source>
        <dbReference type="Proteomes" id="UP000267017"/>
    </source>
</evidence>
<dbReference type="PANTHER" id="PTHR33164:SF58">
    <property type="entry name" value="DNA-BINDING TRANSCRIPTIONAL REPRESSOR SCOC"/>
    <property type="match status" value="1"/>
</dbReference>
<dbReference type="Gene3D" id="1.10.10.10">
    <property type="entry name" value="Winged helix-like DNA-binding domain superfamily/Winged helix DNA-binding domain"/>
    <property type="match status" value="1"/>
</dbReference>